<dbReference type="InterPro" id="IPR000182">
    <property type="entry name" value="GNAT_dom"/>
</dbReference>
<dbReference type="PANTHER" id="PTHR43415">
    <property type="entry name" value="SPERMIDINE N(1)-ACETYLTRANSFERASE"/>
    <property type="match status" value="1"/>
</dbReference>
<dbReference type="Proteomes" id="UP000242470">
    <property type="component" value="Unassembled WGS sequence"/>
</dbReference>
<protein>
    <submittedName>
        <fullName evidence="2 3">N-acetyltransferase</fullName>
    </submittedName>
</protein>
<dbReference type="EMBL" id="PPQW01000021">
    <property type="protein sequence ID" value="PNZ67999.1"/>
    <property type="molecule type" value="Genomic_DNA"/>
</dbReference>
<evidence type="ECO:0000313" key="4">
    <source>
        <dbReference type="Proteomes" id="UP000242470"/>
    </source>
</evidence>
<dbReference type="RefSeq" id="WP_059107559.1">
    <property type="nucleotide sequence ID" value="NZ_AP024589.1"/>
</dbReference>
<dbReference type="Pfam" id="PF00583">
    <property type="entry name" value="Acetyltransf_1"/>
    <property type="match status" value="1"/>
</dbReference>
<accession>A0AAP8PPD0</accession>
<evidence type="ECO:0000259" key="1">
    <source>
        <dbReference type="PROSITE" id="PS51186"/>
    </source>
</evidence>
<evidence type="ECO:0000313" key="2">
    <source>
        <dbReference type="EMBL" id="MDN4533526.1"/>
    </source>
</evidence>
<evidence type="ECO:0000313" key="3">
    <source>
        <dbReference type="EMBL" id="PNZ67999.1"/>
    </source>
</evidence>
<dbReference type="Gene3D" id="3.40.630.30">
    <property type="match status" value="1"/>
</dbReference>
<reference evidence="3 4" key="1">
    <citation type="submission" date="2017-08" db="EMBL/GenBank/DDBJ databases">
        <title>Draft genome sequences of 64 type strains of genus Staph aureus.</title>
        <authorList>
            <person name="Cole K."/>
            <person name="Golubchik T."/>
            <person name="Russell J."/>
            <person name="Foster D."/>
            <person name="Llewelyn M."/>
            <person name="Wilson D."/>
            <person name="Crook D."/>
            <person name="Paul J."/>
        </authorList>
    </citation>
    <scope>NUCLEOTIDE SEQUENCE [LARGE SCALE GENOMIC DNA]</scope>
    <source>
        <strain evidence="3 4">NCTC 12101</strain>
    </source>
</reference>
<proteinExistence type="predicted"/>
<dbReference type="CDD" id="cd04301">
    <property type="entry name" value="NAT_SF"/>
    <property type="match status" value="1"/>
</dbReference>
<feature type="domain" description="N-acetyltransferase" evidence="1">
    <location>
        <begin position="151"/>
        <end position="292"/>
    </location>
</feature>
<gene>
    <name evidence="3" type="ORF">CD158_04330</name>
    <name evidence="2" type="ORF">QYH67_08115</name>
</gene>
<dbReference type="InterPro" id="IPR016181">
    <property type="entry name" value="Acyl_CoA_acyltransferase"/>
</dbReference>
<dbReference type="PANTHER" id="PTHR43415:SF6">
    <property type="entry name" value="SPERMIDINE N(1)-ACETYLTRANSFERASE"/>
    <property type="match status" value="1"/>
</dbReference>
<dbReference type="EMBL" id="JAUHQC010000011">
    <property type="protein sequence ID" value="MDN4533526.1"/>
    <property type="molecule type" value="Genomic_DNA"/>
</dbReference>
<name>A0AAP8PPD0_9STAP</name>
<dbReference type="GeneID" id="64981563"/>
<reference evidence="2" key="2">
    <citation type="submission" date="2023-07" db="EMBL/GenBank/DDBJ databases">
        <title>Evaluation of the beneficial properties of pineapple isolates.</title>
        <authorList>
            <person name="Adefiranye O."/>
        </authorList>
    </citation>
    <scope>NUCLEOTIDE SEQUENCE</scope>
    <source>
        <strain evidence="2">PAPLE_T1</strain>
    </source>
</reference>
<dbReference type="PROSITE" id="PS51186">
    <property type="entry name" value="GNAT"/>
    <property type="match status" value="1"/>
</dbReference>
<dbReference type="SUPFAM" id="SSF55729">
    <property type="entry name" value="Acyl-CoA N-acyltransferases (Nat)"/>
    <property type="match status" value="1"/>
</dbReference>
<dbReference type="AlphaFoldDB" id="A0AAP8PPD0"/>
<comment type="caution">
    <text evidence="3">The sequence shown here is derived from an EMBL/GenBank/DDBJ whole genome shotgun (WGS) entry which is preliminary data.</text>
</comment>
<sequence length="292" mass="34719">MEIIKLSEPQHILSFIDTAQYHTASYLYKLPQAHQQIESFIARAAEDPGVFALVDESNDIHALILALKYDTNRYKVIGPFLHPDFELDAHHFKQLFHAMTENQPTHANFNFSFEEHEQRYEDLMKTIQAGYYFTDYHLSAHQDVGTVERKQNITAYRPAYFHMFSKLHQETFKHDALTAQQIVDSLDEDHHLFMFMSEGILKGYVYLTFHPSNHTAEIKYFTSHTDYRFKGIAFDLLKYALHFAFEREDLNAIYFKIRSKNYRLVERFNELGFHVNHKYDKYKYVASHLQQR</sequence>
<organism evidence="3 4">
    <name type="scientific">Staphylococcus auricularis</name>
    <dbReference type="NCBI Taxonomy" id="29379"/>
    <lineage>
        <taxon>Bacteria</taxon>
        <taxon>Bacillati</taxon>
        <taxon>Bacillota</taxon>
        <taxon>Bacilli</taxon>
        <taxon>Bacillales</taxon>
        <taxon>Staphylococcaceae</taxon>
        <taxon>Staphylococcus</taxon>
    </lineage>
</organism>
<dbReference type="GO" id="GO:0004145">
    <property type="term" value="F:diamine N-acetyltransferase activity"/>
    <property type="evidence" value="ECO:0007669"/>
    <property type="project" value="TreeGrafter"/>
</dbReference>
<dbReference type="Proteomes" id="UP001171687">
    <property type="component" value="Unassembled WGS sequence"/>
</dbReference>